<comment type="caution">
    <text evidence="2">The sequence shown here is derived from an EMBL/GenBank/DDBJ whole genome shotgun (WGS) entry which is preliminary data.</text>
</comment>
<evidence type="ECO:0000313" key="2">
    <source>
        <dbReference type="EMBL" id="MBB3841111.1"/>
    </source>
</evidence>
<sequence length="623" mass="71855">MKTKRKYRTLGLVEPKRLSSFDWKKAITIISPDERLDTGTGLPPVRNQSKNEGKIYAKAITILWHEGNGKYNDVVFDSGKSLFEAFEAIYRYEIDNILEMGEDPLDMAYSKMKLKVLFMDGEQDEFRADISPVEFNPYNFRSLHEFVVAAYGSAIDPNYVYNFMGFVNPNYQNEPKWKPNPEAVARKKAEDEKKANSFRFEGANYRKTADLSREELIKVIREAFAEKYPYAKLSVRQDNRGTGTGSIDVKILDIGFNPFNDEFKSWLKEGNTNYSTWDRDDYNRIKSYYTPKALKVRDDMRTILSSYNFDDSDSQSDYFHRRFYGDVEMEQGNHLKLYMPETAMAQGIFKDEANTKEWEAKRKAKREERKKDFVYSYGDVVVYTVNWRGTGGKDEYCLISKVPNGESRFSLDYDVWVLREAKTPEALKKAMNDEAELKQSRYQKSKRKKFIGVVYINGTPYIKYQYLENVRMSSIKPIEGTYTHWLKEEQAAKNAPKPPKPEPKPKPVKTETAKAPTVAKATLPSSTSNADVEISRNLAKNGIEVKFKKFPSDADRDFVKSKGLKWSSFSKVWYATYSERLFTEIQEYFKGSPAEIPKPEPNKALALKVAIAKAKIAIALAVK</sequence>
<feature type="region of interest" description="Disordered" evidence="1">
    <location>
        <begin position="491"/>
        <end position="522"/>
    </location>
</feature>
<gene>
    <name evidence="2" type="ORF">FHS57_005132</name>
</gene>
<dbReference type="AlphaFoldDB" id="A0A7W6ET70"/>
<dbReference type="Proteomes" id="UP000541352">
    <property type="component" value="Unassembled WGS sequence"/>
</dbReference>
<keyword evidence="3" id="KW-1185">Reference proteome</keyword>
<protein>
    <recommendedName>
        <fullName evidence="4">Large polyvalent protein associated domain-containing protein</fullName>
    </recommendedName>
</protein>
<organism evidence="2 3">
    <name type="scientific">Runella defluvii</name>
    <dbReference type="NCBI Taxonomy" id="370973"/>
    <lineage>
        <taxon>Bacteria</taxon>
        <taxon>Pseudomonadati</taxon>
        <taxon>Bacteroidota</taxon>
        <taxon>Cytophagia</taxon>
        <taxon>Cytophagales</taxon>
        <taxon>Spirosomataceae</taxon>
        <taxon>Runella</taxon>
    </lineage>
</organism>
<accession>A0A7W6ET70</accession>
<proteinExistence type="predicted"/>
<dbReference type="RefSeq" id="WP_183978565.1">
    <property type="nucleotide sequence ID" value="NZ_JACIBY010000014.1"/>
</dbReference>
<feature type="compositionally biased region" description="Basic and acidic residues" evidence="1">
    <location>
        <begin position="499"/>
        <end position="512"/>
    </location>
</feature>
<name>A0A7W6ET70_9BACT</name>
<reference evidence="2 3" key="1">
    <citation type="submission" date="2020-08" db="EMBL/GenBank/DDBJ databases">
        <title>Genomic Encyclopedia of Type Strains, Phase IV (KMG-IV): sequencing the most valuable type-strain genomes for metagenomic binning, comparative biology and taxonomic classification.</title>
        <authorList>
            <person name="Goeker M."/>
        </authorList>
    </citation>
    <scope>NUCLEOTIDE SEQUENCE [LARGE SCALE GENOMIC DNA]</scope>
    <source>
        <strain evidence="2 3">DSM 17976</strain>
    </source>
</reference>
<evidence type="ECO:0008006" key="4">
    <source>
        <dbReference type="Google" id="ProtNLM"/>
    </source>
</evidence>
<evidence type="ECO:0000313" key="3">
    <source>
        <dbReference type="Proteomes" id="UP000541352"/>
    </source>
</evidence>
<dbReference type="EMBL" id="JACIBY010000014">
    <property type="protein sequence ID" value="MBB3841111.1"/>
    <property type="molecule type" value="Genomic_DNA"/>
</dbReference>
<evidence type="ECO:0000256" key="1">
    <source>
        <dbReference type="SAM" id="MobiDB-lite"/>
    </source>
</evidence>